<dbReference type="AlphaFoldDB" id="A0A3S3MDP2"/>
<dbReference type="Proteomes" id="UP000283530">
    <property type="component" value="Unassembled WGS sequence"/>
</dbReference>
<organism evidence="2 3">
    <name type="scientific">Cinnamomum micranthum f. kanehirae</name>
    <dbReference type="NCBI Taxonomy" id="337451"/>
    <lineage>
        <taxon>Eukaryota</taxon>
        <taxon>Viridiplantae</taxon>
        <taxon>Streptophyta</taxon>
        <taxon>Embryophyta</taxon>
        <taxon>Tracheophyta</taxon>
        <taxon>Spermatophyta</taxon>
        <taxon>Magnoliopsida</taxon>
        <taxon>Magnoliidae</taxon>
        <taxon>Laurales</taxon>
        <taxon>Lauraceae</taxon>
        <taxon>Cinnamomum</taxon>
    </lineage>
</organism>
<keyword evidence="1" id="KW-0732">Signal</keyword>
<gene>
    <name evidence="2" type="ORF">CKAN_00284400</name>
</gene>
<comment type="caution">
    <text evidence="2">The sequence shown here is derived from an EMBL/GenBank/DDBJ whole genome shotgun (WGS) entry which is preliminary data.</text>
</comment>
<protein>
    <submittedName>
        <fullName evidence="2">Uncharacterized protein</fullName>
    </submittedName>
</protein>
<evidence type="ECO:0000256" key="1">
    <source>
        <dbReference type="SAM" id="SignalP"/>
    </source>
</evidence>
<dbReference type="PANTHER" id="PTHR31903:SF4">
    <property type="entry name" value="OS11G0490300 PROTEIN"/>
    <property type="match status" value="1"/>
</dbReference>
<feature type="signal peptide" evidence="1">
    <location>
        <begin position="1"/>
        <end position="35"/>
    </location>
</feature>
<dbReference type="PANTHER" id="PTHR31903">
    <property type="entry name" value="F12F1.11-RELATED"/>
    <property type="match status" value="1"/>
</dbReference>
<name>A0A3S3MDP2_9MAGN</name>
<reference evidence="2 3" key="1">
    <citation type="journal article" date="2019" name="Nat. Plants">
        <title>Stout camphor tree genome fills gaps in understanding of flowering plant genome evolution.</title>
        <authorList>
            <person name="Chaw S.M."/>
            <person name="Liu Y.C."/>
            <person name="Wu Y.W."/>
            <person name="Wang H.Y."/>
            <person name="Lin C.I."/>
            <person name="Wu C.S."/>
            <person name="Ke H.M."/>
            <person name="Chang L.Y."/>
            <person name="Hsu C.Y."/>
            <person name="Yang H.T."/>
            <person name="Sudianto E."/>
            <person name="Hsu M.H."/>
            <person name="Wu K.P."/>
            <person name="Wang L.N."/>
            <person name="Leebens-Mack J.H."/>
            <person name="Tsai I.J."/>
        </authorList>
    </citation>
    <scope>NUCLEOTIDE SEQUENCE [LARGE SCALE GENOMIC DNA]</scope>
    <source>
        <strain evidence="3">cv. Chaw 1501</strain>
        <tissue evidence="2">Young leaves</tissue>
    </source>
</reference>
<keyword evidence="3" id="KW-1185">Reference proteome</keyword>
<sequence>MKKLCAKNGKGKIHPSPSLSALSLLPSAILTLASALSPDDREVLAYLILHSTTTTTTSSTKKCTRPTFHCGCFDCYTRFWIRWDTSPNRHLIHQAIDHFEDHLFRSELPKKTQKPKHKNRRVSVDKSVVEALSGLKPDIPATPVPPPPIPAAAAVEMTTVEEENIDEAEEHEVTGNRLKPVGSVQMQVVGSCNHGGLVRKVWPDVLGLFNSRLWSLWNPNV</sequence>
<dbReference type="OrthoDB" id="1937859at2759"/>
<evidence type="ECO:0000313" key="3">
    <source>
        <dbReference type="Proteomes" id="UP000283530"/>
    </source>
</evidence>
<evidence type="ECO:0000313" key="2">
    <source>
        <dbReference type="EMBL" id="RWR74513.1"/>
    </source>
</evidence>
<proteinExistence type="predicted"/>
<accession>A0A3S3MDP2</accession>
<dbReference type="EMBL" id="QPKB01000001">
    <property type="protein sequence ID" value="RWR74513.1"/>
    <property type="molecule type" value="Genomic_DNA"/>
</dbReference>
<feature type="chain" id="PRO_5018649329" evidence="1">
    <location>
        <begin position="36"/>
        <end position="221"/>
    </location>
</feature>